<gene>
    <name evidence="2" type="ORF">GCM10023340_45480</name>
</gene>
<dbReference type="SUPFAM" id="SSF50800">
    <property type="entry name" value="PK beta-barrel domain-like"/>
    <property type="match status" value="1"/>
</dbReference>
<evidence type="ECO:0000313" key="2">
    <source>
        <dbReference type="EMBL" id="GAA5156760.1"/>
    </source>
</evidence>
<dbReference type="EMBL" id="BAABKG010000008">
    <property type="protein sequence ID" value="GAA5156760.1"/>
    <property type="molecule type" value="Genomic_DNA"/>
</dbReference>
<evidence type="ECO:0000313" key="3">
    <source>
        <dbReference type="Proteomes" id="UP001500221"/>
    </source>
</evidence>
<reference evidence="3" key="1">
    <citation type="journal article" date="2019" name="Int. J. Syst. Evol. Microbiol.">
        <title>The Global Catalogue of Microorganisms (GCM) 10K type strain sequencing project: providing services to taxonomists for standard genome sequencing and annotation.</title>
        <authorList>
            <consortium name="The Broad Institute Genomics Platform"/>
            <consortium name="The Broad Institute Genome Sequencing Center for Infectious Disease"/>
            <person name="Wu L."/>
            <person name="Ma J."/>
        </authorList>
    </citation>
    <scope>NUCLEOTIDE SEQUENCE [LARGE SCALE GENOMIC DNA]</scope>
    <source>
        <strain evidence="3">JCM 18459</strain>
    </source>
</reference>
<dbReference type="PANTHER" id="PTHR36930:SF1">
    <property type="entry name" value="MOSC DOMAIN-CONTAINING PROTEIN"/>
    <property type="match status" value="1"/>
</dbReference>
<dbReference type="PROSITE" id="PS51340">
    <property type="entry name" value="MOSC"/>
    <property type="match status" value="1"/>
</dbReference>
<dbReference type="Gene3D" id="2.40.33.20">
    <property type="entry name" value="PK beta-barrel domain-like"/>
    <property type="match status" value="1"/>
</dbReference>
<protein>
    <submittedName>
        <fullName evidence="2">MOSC domain-containing protein</fullName>
    </submittedName>
</protein>
<dbReference type="InterPro" id="IPR011037">
    <property type="entry name" value="Pyrv_Knase-like_insert_dom_sf"/>
</dbReference>
<dbReference type="PANTHER" id="PTHR36930">
    <property type="entry name" value="METAL-SULFUR CLUSTER BIOSYNTHESIS PROTEINS YUAD-RELATED"/>
    <property type="match status" value="1"/>
</dbReference>
<dbReference type="Proteomes" id="UP001500221">
    <property type="component" value="Unassembled WGS sequence"/>
</dbReference>
<comment type="caution">
    <text evidence="2">The sequence shown here is derived from an EMBL/GenBank/DDBJ whole genome shotgun (WGS) entry which is preliminary data.</text>
</comment>
<evidence type="ECO:0000259" key="1">
    <source>
        <dbReference type="PROSITE" id="PS51340"/>
    </source>
</evidence>
<organism evidence="2 3">
    <name type="scientific">Nocardioides marinquilinus</name>
    <dbReference type="NCBI Taxonomy" id="1210400"/>
    <lineage>
        <taxon>Bacteria</taxon>
        <taxon>Bacillati</taxon>
        <taxon>Actinomycetota</taxon>
        <taxon>Actinomycetes</taxon>
        <taxon>Propionibacteriales</taxon>
        <taxon>Nocardioidaceae</taxon>
        <taxon>Nocardioides</taxon>
    </lineage>
</organism>
<feature type="domain" description="MOSC" evidence="1">
    <location>
        <begin position="22"/>
        <end position="151"/>
    </location>
</feature>
<keyword evidence="3" id="KW-1185">Reference proteome</keyword>
<proteinExistence type="predicted"/>
<name>A0ABP9QB61_9ACTN</name>
<sequence>MDAVTQRVVGLHVAKGRRLPTREVERVEVETGRGIVGDRYHGAKHRHVSVQSLDDLAEATRLHGADVPPGLTRRNVTLDHGEVPRTPGVRLRVGDPATGVLLEVVRVAAPCKLLDDTIGPGAQQALRRRGGTIFRVLEGGTIALGDEVVVLEAQDAAGSAGLTGSAGSAASAT</sequence>
<dbReference type="InterPro" id="IPR052716">
    <property type="entry name" value="MOSC_domain"/>
</dbReference>
<accession>A0ABP9QB61</accession>
<dbReference type="InterPro" id="IPR005302">
    <property type="entry name" value="MoCF_Sase_C"/>
</dbReference>
<dbReference type="Pfam" id="PF03473">
    <property type="entry name" value="MOSC"/>
    <property type="match status" value="1"/>
</dbReference>